<dbReference type="OrthoDB" id="1937829at2759"/>
<accession>A0A7J7MNE5</accession>
<feature type="repeat" description="PPR" evidence="2">
    <location>
        <begin position="5"/>
        <end position="35"/>
    </location>
</feature>
<dbReference type="PROSITE" id="PS51375">
    <property type="entry name" value="PPR"/>
    <property type="match status" value="3"/>
</dbReference>
<dbReference type="Pfam" id="PF01535">
    <property type="entry name" value="PPR"/>
    <property type="match status" value="4"/>
</dbReference>
<sequence>MPERDVVAHNAMISVLGKNGYIMEARKLFDGMGEKKSSSWNSMITCFCKLGDVDSARMIFDYRQMKNVVSWNAMIDGYCKFDQLTIARELFDCIGYIKNNVTWNTMISAYIQYKEFGRALLTFRQMQAEHVKPVEITMVYGKEAIDVFLKMKDQRMKLDRVICIGNLCGCSHSGLVSEGRKYFSKMLGVYGIHPGVDHYGCMVNLLGRARNLMIKRGFYKTPGCSSIEVDNVFNKFMVGDTSHPQFTQINTFLDEIAKKLNGLGHEPDKAFVFHDIDEVGKKRAH</sequence>
<dbReference type="EMBL" id="JACGCM010001363">
    <property type="protein sequence ID" value="KAF6156238.1"/>
    <property type="molecule type" value="Genomic_DNA"/>
</dbReference>
<dbReference type="AlphaFoldDB" id="A0A7J7MNE5"/>
<keyword evidence="4" id="KW-1185">Reference proteome</keyword>
<dbReference type="NCBIfam" id="TIGR00756">
    <property type="entry name" value="PPR"/>
    <property type="match status" value="3"/>
</dbReference>
<feature type="repeat" description="PPR" evidence="2">
    <location>
        <begin position="36"/>
        <end position="70"/>
    </location>
</feature>
<evidence type="ECO:0000313" key="3">
    <source>
        <dbReference type="EMBL" id="KAF6156238.1"/>
    </source>
</evidence>
<dbReference type="GO" id="GO:0009451">
    <property type="term" value="P:RNA modification"/>
    <property type="evidence" value="ECO:0007669"/>
    <property type="project" value="InterPro"/>
</dbReference>
<proteinExistence type="predicted"/>
<evidence type="ECO:0000256" key="1">
    <source>
        <dbReference type="ARBA" id="ARBA00022737"/>
    </source>
</evidence>
<dbReference type="Gene3D" id="1.25.40.10">
    <property type="entry name" value="Tetratricopeptide repeat domain"/>
    <property type="match status" value="3"/>
</dbReference>
<dbReference type="Proteomes" id="UP000541444">
    <property type="component" value="Unassembled WGS sequence"/>
</dbReference>
<reference evidence="3 4" key="1">
    <citation type="journal article" date="2020" name="IScience">
        <title>Genome Sequencing of the Endangered Kingdonia uniflora (Circaeasteraceae, Ranunculales) Reveals Potential Mechanisms of Evolutionary Specialization.</title>
        <authorList>
            <person name="Sun Y."/>
            <person name="Deng T."/>
            <person name="Zhang A."/>
            <person name="Moore M.J."/>
            <person name="Landis J.B."/>
            <person name="Lin N."/>
            <person name="Zhang H."/>
            <person name="Zhang X."/>
            <person name="Huang J."/>
            <person name="Zhang X."/>
            <person name="Sun H."/>
            <person name="Wang H."/>
        </authorList>
    </citation>
    <scope>NUCLEOTIDE SEQUENCE [LARGE SCALE GENOMIC DNA]</scope>
    <source>
        <strain evidence="3">TB1705</strain>
        <tissue evidence="3">Leaf</tissue>
    </source>
</reference>
<dbReference type="PANTHER" id="PTHR47926:SF430">
    <property type="entry name" value="PENTATRICOPEPTIDE REPEAT-CONTAINING PROTEIN"/>
    <property type="match status" value="1"/>
</dbReference>
<dbReference type="InterPro" id="IPR046960">
    <property type="entry name" value="PPR_At4g14850-like_plant"/>
</dbReference>
<organism evidence="3 4">
    <name type="scientific">Kingdonia uniflora</name>
    <dbReference type="NCBI Taxonomy" id="39325"/>
    <lineage>
        <taxon>Eukaryota</taxon>
        <taxon>Viridiplantae</taxon>
        <taxon>Streptophyta</taxon>
        <taxon>Embryophyta</taxon>
        <taxon>Tracheophyta</taxon>
        <taxon>Spermatophyta</taxon>
        <taxon>Magnoliopsida</taxon>
        <taxon>Ranunculales</taxon>
        <taxon>Circaeasteraceae</taxon>
        <taxon>Kingdonia</taxon>
    </lineage>
</organism>
<dbReference type="PANTHER" id="PTHR47926">
    <property type="entry name" value="PENTATRICOPEPTIDE REPEAT-CONTAINING PROTEIN"/>
    <property type="match status" value="1"/>
</dbReference>
<name>A0A7J7MNE5_9MAGN</name>
<dbReference type="InterPro" id="IPR011990">
    <property type="entry name" value="TPR-like_helical_dom_sf"/>
</dbReference>
<evidence type="ECO:0000313" key="4">
    <source>
        <dbReference type="Proteomes" id="UP000541444"/>
    </source>
</evidence>
<dbReference type="InterPro" id="IPR002885">
    <property type="entry name" value="PPR_rpt"/>
</dbReference>
<protein>
    <recommendedName>
        <fullName evidence="5">Pentatricopeptide repeat-containing protein</fullName>
    </recommendedName>
</protein>
<keyword evidence="1" id="KW-0677">Repeat</keyword>
<dbReference type="GO" id="GO:0003723">
    <property type="term" value="F:RNA binding"/>
    <property type="evidence" value="ECO:0007669"/>
    <property type="project" value="InterPro"/>
</dbReference>
<evidence type="ECO:0008006" key="5">
    <source>
        <dbReference type="Google" id="ProtNLM"/>
    </source>
</evidence>
<evidence type="ECO:0000256" key="2">
    <source>
        <dbReference type="PROSITE-ProRule" id="PRU00708"/>
    </source>
</evidence>
<feature type="repeat" description="PPR" evidence="2">
    <location>
        <begin position="99"/>
        <end position="133"/>
    </location>
</feature>
<comment type="caution">
    <text evidence="3">The sequence shown here is derived from an EMBL/GenBank/DDBJ whole genome shotgun (WGS) entry which is preliminary data.</text>
</comment>
<gene>
    <name evidence="3" type="ORF">GIB67_030241</name>
</gene>